<dbReference type="Proteomes" id="UP000095728">
    <property type="component" value="Unassembled WGS sequence"/>
</dbReference>
<feature type="region of interest" description="Disordered" evidence="10">
    <location>
        <begin position="384"/>
        <end position="410"/>
    </location>
</feature>
<keyword evidence="3" id="KW-0808">Transferase</keyword>
<feature type="compositionally biased region" description="Low complexity" evidence="10">
    <location>
        <begin position="37"/>
        <end position="55"/>
    </location>
</feature>
<reference evidence="13" key="1">
    <citation type="journal article" date="2016" name="Genome Announc.">
        <title>Genome sequences of three species of Hanseniaspora isolated from spontaneous wine fermentations.</title>
        <authorList>
            <person name="Sternes P.R."/>
            <person name="Lee D."/>
            <person name="Kutyna D.R."/>
            <person name="Borneman A.R."/>
        </authorList>
    </citation>
    <scope>NUCLEOTIDE SEQUENCE [LARGE SCALE GENOMIC DNA]</scope>
    <source>
        <strain evidence="13">AWRI3579</strain>
    </source>
</reference>
<gene>
    <name evidence="12" type="ORF">AWRI3579_g3477</name>
</gene>
<dbReference type="InterPro" id="IPR017441">
    <property type="entry name" value="Protein_kinase_ATP_BS"/>
</dbReference>
<evidence type="ECO:0000256" key="3">
    <source>
        <dbReference type="ARBA" id="ARBA00022679"/>
    </source>
</evidence>
<dbReference type="PROSITE" id="PS00107">
    <property type="entry name" value="PROTEIN_KINASE_ATP"/>
    <property type="match status" value="1"/>
</dbReference>
<dbReference type="InParanoid" id="A0A1E5R892"/>
<dbReference type="Pfam" id="PF00069">
    <property type="entry name" value="Pkinase"/>
    <property type="match status" value="2"/>
</dbReference>
<feature type="compositionally biased region" description="Polar residues" evidence="10">
    <location>
        <begin position="392"/>
        <end position="405"/>
    </location>
</feature>
<dbReference type="FunFam" id="3.30.200.20:FF:000770">
    <property type="entry name" value="SRSF protein kinase 2"/>
    <property type="match status" value="1"/>
</dbReference>
<sequence length="746" mass="83352">MGSSINFDLLKNSGKIQELENSGFMHKYQDVSEQQHEYQQQQQQHEYQQQQQQQHLPNHTSSQEASSVANSRSEQFQQTEPQNDIFSTSFANQNATTSNKSKLSLALQSGVSIASGSDMHSKNVGTVQENGIKLTVTTNPLSDDEYDEVDYADIAKPSNFENGIQIPNLGRHFEEHAPEKDDSSSDSDEELNTKYEESITEYKPGGYHPASKGELYKNGRYVLVRKLGWGHFSTVWLAKDLQNNFHVAMKIVRSNQVFTEAAVDEIKLLTAISSNMITNPQLEGSKHVLTLLDNFIHSGPNGDHVCMVFEVLGENLLALIKQYEHKGIPLVYVKQIAKQLLLCLDFLHRYCGVIHTDIKPENILMEIGDVEGMMRVIEMQNEEKKKLKNQRKNSFNSVTPGSSGSKFDPAATGNATAPLLPLSYGKPALKGIDHKSRTKKKRRKTLLASSQPLPSPLSSKEFSEMKNTFLTLGTSSSGESSDGKACGGQCRSSNGDISKSFETKLELTDDCNCEAPSIFNENEEDTIEPANSKSSSNEKNIINIKLADLGNGCWIDEHFTNSIQTREYRSPEAIIGYKWGCACDIWSVACLVFELLTGDLLFEPVAGKSYGKDDDHLAQIIELLGDIPPKMKYYGKHSTEFFDSSGQLMKISKLNMWPLHNVLIEKYKFSEHDAKEINDFLLPMLAINPKERADAGGMANHPWLKDTLGMENVTCCDRKLYGKGIDIPGWYCQCKKASGTQTDDNY</sequence>
<organism evidence="12 13">
    <name type="scientific">Hanseniaspora osmophila</name>
    <dbReference type="NCBI Taxonomy" id="56408"/>
    <lineage>
        <taxon>Eukaryota</taxon>
        <taxon>Fungi</taxon>
        <taxon>Dikarya</taxon>
        <taxon>Ascomycota</taxon>
        <taxon>Saccharomycotina</taxon>
        <taxon>Saccharomycetes</taxon>
        <taxon>Saccharomycodales</taxon>
        <taxon>Saccharomycodaceae</taxon>
        <taxon>Hanseniaspora</taxon>
    </lineage>
</organism>
<dbReference type="PROSITE" id="PS50011">
    <property type="entry name" value="PROTEIN_KINASE_DOM"/>
    <property type="match status" value="1"/>
</dbReference>
<dbReference type="FunCoup" id="A0A1E5R892">
    <property type="interactions" value="567"/>
</dbReference>
<feature type="compositionally biased region" description="Low complexity" evidence="10">
    <location>
        <begin position="470"/>
        <end position="480"/>
    </location>
</feature>
<dbReference type="SUPFAM" id="SSF56112">
    <property type="entry name" value="Protein kinase-like (PK-like)"/>
    <property type="match status" value="1"/>
</dbReference>
<dbReference type="STRING" id="56408.A0A1E5R892"/>
<dbReference type="EMBL" id="LPNM01000009">
    <property type="protein sequence ID" value="OEJ83129.1"/>
    <property type="molecule type" value="Genomic_DNA"/>
</dbReference>
<name>A0A1E5R892_9ASCO</name>
<dbReference type="InterPro" id="IPR008271">
    <property type="entry name" value="Ser/Thr_kinase_AS"/>
</dbReference>
<feature type="region of interest" description="Disordered" evidence="10">
    <location>
        <begin position="30"/>
        <end position="81"/>
    </location>
</feature>
<dbReference type="InterPro" id="IPR000719">
    <property type="entry name" value="Prot_kinase_dom"/>
</dbReference>
<proteinExistence type="predicted"/>
<dbReference type="PROSITE" id="PS00108">
    <property type="entry name" value="PROTEIN_KINASE_ST"/>
    <property type="match status" value="1"/>
</dbReference>
<dbReference type="SMART" id="SM00220">
    <property type="entry name" value="S_TKc"/>
    <property type="match status" value="1"/>
</dbReference>
<dbReference type="PANTHER" id="PTHR47634">
    <property type="entry name" value="PROTEIN KINASE DOMAIN-CONTAINING PROTEIN-RELATED"/>
    <property type="match status" value="1"/>
</dbReference>
<dbReference type="Gene3D" id="1.10.510.10">
    <property type="entry name" value="Transferase(Phosphotransferase) domain 1"/>
    <property type="match status" value="1"/>
</dbReference>
<keyword evidence="4 9" id="KW-0547">Nucleotide-binding</keyword>
<dbReference type="GO" id="GO:0005524">
    <property type="term" value="F:ATP binding"/>
    <property type="evidence" value="ECO:0007669"/>
    <property type="project" value="UniProtKB-UniRule"/>
</dbReference>
<accession>A0A1E5R892</accession>
<dbReference type="InterPro" id="IPR051334">
    <property type="entry name" value="SRPK"/>
</dbReference>
<dbReference type="GO" id="GO:0004674">
    <property type="term" value="F:protein serine/threonine kinase activity"/>
    <property type="evidence" value="ECO:0007669"/>
    <property type="project" value="UniProtKB-KW"/>
</dbReference>
<evidence type="ECO:0000256" key="8">
    <source>
        <dbReference type="ARBA" id="ARBA00048679"/>
    </source>
</evidence>
<comment type="catalytic activity">
    <reaction evidence="8">
        <text>L-seryl-[protein] + ATP = O-phospho-L-seryl-[protein] + ADP + H(+)</text>
        <dbReference type="Rhea" id="RHEA:17989"/>
        <dbReference type="Rhea" id="RHEA-COMP:9863"/>
        <dbReference type="Rhea" id="RHEA-COMP:11604"/>
        <dbReference type="ChEBI" id="CHEBI:15378"/>
        <dbReference type="ChEBI" id="CHEBI:29999"/>
        <dbReference type="ChEBI" id="CHEBI:30616"/>
        <dbReference type="ChEBI" id="CHEBI:83421"/>
        <dbReference type="ChEBI" id="CHEBI:456216"/>
        <dbReference type="EC" id="2.7.11.1"/>
    </reaction>
</comment>
<dbReference type="GO" id="GO:0005737">
    <property type="term" value="C:cytoplasm"/>
    <property type="evidence" value="ECO:0007669"/>
    <property type="project" value="TreeGrafter"/>
</dbReference>
<evidence type="ECO:0000256" key="9">
    <source>
        <dbReference type="PROSITE-ProRule" id="PRU10141"/>
    </source>
</evidence>
<comment type="catalytic activity">
    <reaction evidence="7">
        <text>L-threonyl-[protein] + ATP = O-phospho-L-threonyl-[protein] + ADP + H(+)</text>
        <dbReference type="Rhea" id="RHEA:46608"/>
        <dbReference type="Rhea" id="RHEA-COMP:11060"/>
        <dbReference type="Rhea" id="RHEA-COMP:11605"/>
        <dbReference type="ChEBI" id="CHEBI:15378"/>
        <dbReference type="ChEBI" id="CHEBI:30013"/>
        <dbReference type="ChEBI" id="CHEBI:30616"/>
        <dbReference type="ChEBI" id="CHEBI:61977"/>
        <dbReference type="ChEBI" id="CHEBI:456216"/>
        <dbReference type="EC" id="2.7.11.1"/>
    </reaction>
</comment>
<dbReference type="PANTHER" id="PTHR47634:SF9">
    <property type="entry name" value="PROTEIN KINASE DOMAIN-CONTAINING PROTEIN-RELATED"/>
    <property type="match status" value="1"/>
</dbReference>
<feature type="compositionally biased region" description="Polar residues" evidence="10">
    <location>
        <begin position="56"/>
        <end position="81"/>
    </location>
</feature>
<evidence type="ECO:0000256" key="4">
    <source>
        <dbReference type="ARBA" id="ARBA00022741"/>
    </source>
</evidence>
<dbReference type="SUPFAM" id="SSF81995">
    <property type="entry name" value="beta-sandwich domain of Sec23/24"/>
    <property type="match status" value="1"/>
</dbReference>
<keyword evidence="6 9" id="KW-0067">ATP-binding</keyword>
<comment type="caution">
    <text evidence="12">The sequence shown here is derived from an EMBL/GenBank/DDBJ whole genome shotgun (WGS) entry which is preliminary data.</text>
</comment>
<keyword evidence="5 12" id="KW-0418">Kinase</keyword>
<protein>
    <recommendedName>
        <fullName evidence="1">non-specific serine/threonine protein kinase</fullName>
        <ecNumber evidence="1">2.7.11.1</ecNumber>
    </recommendedName>
</protein>
<evidence type="ECO:0000256" key="2">
    <source>
        <dbReference type="ARBA" id="ARBA00022527"/>
    </source>
</evidence>
<evidence type="ECO:0000256" key="6">
    <source>
        <dbReference type="ARBA" id="ARBA00022840"/>
    </source>
</evidence>
<dbReference type="GO" id="GO:0050684">
    <property type="term" value="P:regulation of mRNA processing"/>
    <property type="evidence" value="ECO:0007669"/>
    <property type="project" value="TreeGrafter"/>
</dbReference>
<dbReference type="FunFam" id="1.10.510.10:FF:000275">
    <property type="entry name" value="SRSF protein kinase 2 isoform X3"/>
    <property type="match status" value="1"/>
</dbReference>
<feature type="compositionally biased region" description="Basic residues" evidence="10">
    <location>
        <begin position="436"/>
        <end position="445"/>
    </location>
</feature>
<dbReference type="OrthoDB" id="2649at2759"/>
<keyword evidence="2" id="KW-0723">Serine/threonine-protein kinase</keyword>
<evidence type="ECO:0000256" key="7">
    <source>
        <dbReference type="ARBA" id="ARBA00047899"/>
    </source>
</evidence>
<evidence type="ECO:0000256" key="10">
    <source>
        <dbReference type="SAM" id="MobiDB-lite"/>
    </source>
</evidence>
<evidence type="ECO:0000259" key="11">
    <source>
        <dbReference type="PROSITE" id="PS50011"/>
    </source>
</evidence>
<dbReference type="EC" id="2.7.11.1" evidence="1"/>
<feature type="domain" description="Protein kinase" evidence="11">
    <location>
        <begin position="221"/>
        <end position="704"/>
    </location>
</feature>
<evidence type="ECO:0000256" key="5">
    <source>
        <dbReference type="ARBA" id="ARBA00022777"/>
    </source>
</evidence>
<dbReference type="GO" id="GO:0005634">
    <property type="term" value="C:nucleus"/>
    <property type="evidence" value="ECO:0007669"/>
    <property type="project" value="TreeGrafter"/>
</dbReference>
<evidence type="ECO:0000256" key="1">
    <source>
        <dbReference type="ARBA" id="ARBA00012513"/>
    </source>
</evidence>
<feature type="compositionally biased region" description="Low complexity" evidence="10">
    <location>
        <begin position="446"/>
        <end position="459"/>
    </location>
</feature>
<dbReference type="InterPro" id="IPR011009">
    <property type="entry name" value="Kinase-like_dom_sf"/>
</dbReference>
<keyword evidence="13" id="KW-1185">Reference proteome</keyword>
<dbReference type="AlphaFoldDB" id="A0A1E5R892"/>
<dbReference type="Gene3D" id="3.30.200.20">
    <property type="entry name" value="Phosphorylase Kinase, domain 1"/>
    <property type="match status" value="1"/>
</dbReference>
<feature type="region of interest" description="Disordered" evidence="10">
    <location>
        <begin position="428"/>
        <end position="493"/>
    </location>
</feature>
<dbReference type="GO" id="GO:0000245">
    <property type="term" value="P:spliceosomal complex assembly"/>
    <property type="evidence" value="ECO:0007669"/>
    <property type="project" value="TreeGrafter"/>
</dbReference>
<feature type="binding site" evidence="9">
    <location>
        <position position="250"/>
    </location>
    <ligand>
        <name>ATP</name>
        <dbReference type="ChEBI" id="CHEBI:30616"/>
    </ligand>
</feature>
<evidence type="ECO:0000313" key="13">
    <source>
        <dbReference type="Proteomes" id="UP000095728"/>
    </source>
</evidence>
<evidence type="ECO:0000313" key="12">
    <source>
        <dbReference type="EMBL" id="OEJ83129.1"/>
    </source>
</evidence>